<dbReference type="EMBL" id="OBEL01000002">
    <property type="protein sequence ID" value="SNZ19090.1"/>
    <property type="molecule type" value="Genomic_DNA"/>
</dbReference>
<evidence type="ECO:0000313" key="2">
    <source>
        <dbReference type="Proteomes" id="UP000219439"/>
    </source>
</evidence>
<name>A0A285PBF0_9HYPH</name>
<protein>
    <recommendedName>
        <fullName evidence="3">XRE family transcriptional regulator</fullName>
    </recommendedName>
</protein>
<evidence type="ECO:0000313" key="1">
    <source>
        <dbReference type="EMBL" id="SNZ19090.1"/>
    </source>
</evidence>
<dbReference type="AlphaFoldDB" id="A0A285PBF0"/>
<dbReference type="Proteomes" id="UP000219439">
    <property type="component" value="Unassembled WGS sequence"/>
</dbReference>
<accession>A0A285PBF0</accession>
<dbReference type="RefSeq" id="WP_170956052.1">
    <property type="nucleotide sequence ID" value="NZ_OBEL01000002.1"/>
</dbReference>
<evidence type="ECO:0008006" key="3">
    <source>
        <dbReference type="Google" id="ProtNLM"/>
    </source>
</evidence>
<organism evidence="1 2">
    <name type="scientific">Cohaesibacter gelatinilyticus</name>
    <dbReference type="NCBI Taxonomy" id="372072"/>
    <lineage>
        <taxon>Bacteria</taxon>
        <taxon>Pseudomonadati</taxon>
        <taxon>Pseudomonadota</taxon>
        <taxon>Alphaproteobacteria</taxon>
        <taxon>Hyphomicrobiales</taxon>
        <taxon>Cohaesibacteraceae</taxon>
    </lineage>
</organism>
<reference evidence="1 2" key="1">
    <citation type="submission" date="2017-09" db="EMBL/GenBank/DDBJ databases">
        <authorList>
            <person name="Ehlers B."/>
            <person name="Leendertz F.H."/>
        </authorList>
    </citation>
    <scope>NUCLEOTIDE SEQUENCE [LARGE SCALE GENOMIC DNA]</scope>
    <source>
        <strain evidence="1 2">DSM 18289</strain>
    </source>
</reference>
<keyword evidence="2" id="KW-1185">Reference proteome</keyword>
<proteinExistence type="predicted"/>
<gene>
    <name evidence="1" type="ORF">SAMN06265368_2169</name>
</gene>
<sequence length="75" mass="8719">MPLDTRSNTPWNIVLRKFGMSQNQLAFELNCDKSKISRARHYGRGLIDQHTQVRLLRLAKQKDVNLTKDDLIPDV</sequence>